<dbReference type="Gene3D" id="3.40.50.1820">
    <property type="entry name" value="alpha/beta hydrolase"/>
    <property type="match status" value="1"/>
</dbReference>
<dbReference type="SUPFAM" id="SSF53474">
    <property type="entry name" value="alpha/beta-Hydrolases"/>
    <property type="match status" value="1"/>
</dbReference>
<dbReference type="SUPFAM" id="SSF82171">
    <property type="entry name" value="DPP6 N-terminal domain-like"/>
    <property type="match status" value="1"/>
</dbReference>
<proteinExistence type="predicted"/>
<gene>
    <name evidence="3" type="ORF">GSOID_T00021651001</name>
</gene>
<accession>E4YDW0</accession>
<dbReference type="GO" id="GO:0005886">
    <property type="term" value="C:plasma membrane"/>
    <property type="evidence" value="ECO:0007669"/>
    <property type="project" value="TreeGrafter"/>
</dbReference>
<evidence type="ECO:0000259" key="2">
    <source>
        <dbReference type="Pfam" id="PF00930"/>
    </source>
</evidence>
<dbReference type="InterPro" id="IPR029058">
    <property type="entry name" value="AB_hydrolase_fold"/>
</dbReference>
<feature type="domain" description="Dipeptidylpeptidase IV N-terminal" evidence="2">
    <location>
        <begin position="135"/>
        <end position="575"/>
    </location>
</feature>
<organism evidence="3">
    <name type="scientific">Oikopleura dioica</name>
    <name type="common">Tunicate</name>
    <dbReference type="NCBI Taxonomy" id="34765"/>
    <lineage>
        <taxon>Eukaryota</taxon>
        <taxon>Metazoa</taxon>
        <taxon>Chordata</taxon>
        <taxon>Tunicata</taxon>
        <taxon>Appendicularia</taxon>
        <taxon>Copelata</taxon>
        <taxon>Oikopleuridae</taxon>
        <taxon>Oikopleura</taxon>
    </lineage>
</organism>
<reference evidence="3" key="1">
    <citation type="journal article" date="2010" name="Science">
        <title>Plasticity of animal genome architecture unmasked by rapid evolution of a pelagic tunicate.</title>
        <authorList>
            <person name="Denoeud F."/>
            <person name="Henriet S."/>
            <person name="Mungpakdee S."/>
            <person name="Aury J.M."/>
            <person name="Da Silva C."/>
            <person name="Brinkmann H."/>
            <person name="Mikhaleva J."/>
            <person name="Olsen L.C."/>
            <person name="Jubin C."/>
            <person name="Canestro C."/>
            <person name="Bouquet J.M."/>
            <person name="Danks G."/>
            <person name="Poulain J."/>
            <person name="Campsteijn C."/>
            <person name="Adamski M."/>
            <person name="Cross I."/>
            <person name="Yadetie F."/>
            <person name="Muffato M."/>
            <person name="Louis A."/>
            <person name="Butcher S."/>
            <person name="Tsagkogeorga G."/>
            <person name="Konrad A."/>
            <person name="Singh S."/>
            <person name="Jensen M.F."/>
            <person name="Cong E.H."/>
            <person name="Eikeseth-Otteraa H."/>
            <person name="Noel B."/>
            <person name="Anthouard V."/>
            <person name="Porcel B.M."/>
            <person name="Kachouri-Lafond R."/>
            <person name="Nishino A."/>
            <person name="Ugolini M."/>
            <person name="Chourrout P."/>
            <person name="Nishida H."/>
            <person name="Aasland R."/>
            <person name="Huzurbazar S."/>
            <person name="Westhof E."/>
            <person name="Delsuc F."/>
            <person name="Lehrach H."/>
            <person name="Reinhardt R."/>
            <person name="Weissenbach J."/>
            <person name="Roy S.W."/>
            <person name="Artiguenave F."/>
            <person name="Postlethwait J.H."/>
            <person name="Manak J.R."/>
            <person name="Thompson E.M."/>
            <person name="Jaillon O."/>
            <person name="Du Pasquier L."/>
            <person name="Boudinot P."/>
            <person name="Liberles D.A."/>
            <person name="Volff J.N."/>
            <person name="Philippe H."/>
            <person name="Lenhard B."/>
            <person name="Roest Crollius H."/>
            <person name="Wincker P."/>
            <person name="Chourrout D."/>
        </authorList>
    </citation>
    <scope>NUCLEOTIDE SEQUENCE [LARGE SCALE GENOMIC DNA]</scope>
</reference>
<dbReference type="EMBL" id="FN654441">
    <property type="protein sequence ID" value="CBY33710.1"/>
    <property type="molecule type" value="Genomic_DNA"/>
</dbReference>
<dbReference type="PANTHER" id="PTHR11731">
    <property type="entry name" value="PROTEASE FAMILY S9B,C DIPEPTIDYL-PEPTIDASE IV-RELATED"/>
    <property type="match status" value="1"/>
</dbReference>
<dbReference type="Proteomes" id="UP000011014">
    <property type="component" value="Unassembled WGS sequence"/>
</dbReference>
<dbReference type="PANTHER" id="PTHR11731:SF202">
    <property type="entry name" value="DIPEPTIDYL PEPTIDASE FAMILY MEMBER 2"/>
    <property type="match status" value="1"/>
</dbReference>
<dbReference type="Gene3D" id="2.140.10.30">
    <property type="entry name" value="Dipeptidylpeptidase IV, N-terminal domain"/>
    <property type="match status" value="1"/>
</dbReference>
<sequence length="945" mass="107921">MRDFFKWLLGAFLGGGIALAIALPLLLTGEESASLDEPTIGRNGQVFPEKDFLMFDDMWKGKLSSKSFNPSFSQVNPNQYFCTENLANGRFIIYRKDIDEYNGESDDCSTGFMVTKTEKFSEWYTTNGMQKYYLSPDEKHVLARKNYMKQWRHSYFADYYVYDLTTEQEIISAEIANFKQVQYATWSPNVDGTLKLLWVDNNKDIYFSTVGDKFSSSTRVTYDGGWCMKNGEHHLLGISYASDPTKCIYNGVPEWNYEEEMVSTTNTIYWAPDGQTFTFAAFDVSEIELMKYSVYPENAAASSPDEINKDSIEQFPKVNTIHYAKAAGKIAKTKFYIVDVSKSSFDSTTEKKELVPTNGILKFERGTGNDQENRYFTRLSYSADSSRFAMVWSSRAGTQSKTVICNTAISNTDCKVHGGETGGIFGKFEGDSWINEDEKNGEKNMYHGWVGDFGPFEPILTGDEYFTIYSKKIEGSEQSVSHAYGMTIKDGYWNIARESFGGLPSGQSMTEWMTDTTEEKWVITALNFYDDKNQVLYFTGARGNEVKHRQRHVFRISTARNSPVKDPECVTCVLEEDQNGSSHCGWVNFRRNCQETAGGNCKMRFIANCRGNLRPKSFITPADQDFSITSKITFNLIQDNTKLANTLNEMKGYPTTIYGTWNNSKWGGLQHNFEMFVPKSFFVEGNTRKYPVFLEVYGGPGYQKVQQTFKTGWTQAHLPGAYDAITVSVDGRGSAFQGDKFTFSNYRALAHTERVDQSDFMNWLLTESEWADRLDKSRVSLYGWSYGGYTTTHIIGYGGGEHGKIFTSGVAVAPLADRRFYDAMHAERYMDFTGEPDEILSPHWKNCSMIDRPILENDMEFFRDVEYHLIHGTNDDNVHFLSAARMTKELTKRGIEFDNFFYADEDHSIRSTSIMQQHIYRNIIKRIVHSWGYVWNGDGEGMSRL</sequence>
<dbReference type="ESTHER" id="oikdi-e4ydw0">
    <property type="family name" value="DPP4N_Peptidase_S9"/>
</dbReference>
<dbReference type="GO" id="GO:0006508">
    <property type="term" value="P:proteolysis"/>
    <property type="evidence" value="ECO:0007669"/>
    <property type="project" value="InterPro"/>
</dbReference>
<dbReference type="InterPro" id="IPR050278">
    <property type="entry name" value="Serine_Prot_S9B/DPPIV"/>
</dbReference>
<dbReference type="Pfam" id="PF00930">
    <property type="entry name" value="DPPIV_N"/>
    <property type="match status" value="1"/>
</dbReference>
<evidence type="ECO:0000259" key="1">
    <source>
        <dbReference type="Pfam" id="PF00326"/>
    </source>
</evidence>
<dbReference type="AlphaFoldDB" id="E4YDW0"/>
<feature type="domain" description="Peptidase S9 prolyl oligopeptidase catalytic" evidence="1">
    <location>
        <begin position="723"/>
        <end position="922"/>
    </location>
</feature>
<dbReference type="GO" id="GO:0008239">
    <property type="term" value="F:dipeptidyl-peptidase activity"/>
    <property type="evidence" value="ECO:0007669"/>
    <property type="project" value="TreeGrafter"/>
</dbReference>
<dbReference type="Pfam" id="PF00326">
    <property type="entry name" value="Peptidase_S9"/>
    <property type="match status" value="1"/>
</dbReference>
<dbReference type="GO" id="GO:0008236">
    <property type="term" value="F:serine-type peptidase activity"/>
    <property type="evidence" value="ECO:0007669"/>
    <property type="project" value="InterPro"/>
</dbReference>
<dbReference type="InterPro" id="IPR002469">
    <property type="entry name" value="Peptidase_S9B_N"/>
</dbReference>
<name>E4YDW0_OIKDI</name>
<protein>
    <submittedName>
        <fullName evidence="3">Uncharacterized protein</fullName>
    </submittedName>
</protein>
<dbReference type="InterPro" id="IPR001375">
    <property type="entry name" value="Peptidase_S9_cat"/>
</dbReference>
<evidence type="ECO:0000313" key="3">
    <source>
        <dbReference type="EMBL" id="CBY33710.1"/>
    </source>
</evidence>